<dbReference type="AlphaFoldDB" id="A0AAV1NHW1"/>
<feature type="region of interest" description="Disordered" evidence="1">
    <location>
        <begin position="257"/>
        <end position="287"/>
    </location>
</feature>
<gene>
    <name evidence="2" type="ORF">FSCOSCO3_A037444</name>
</gene>
<evidence type="ECO:0000313" key="3">
    <source>
        <dbReference type="Proteomes" id="UP001314229"/>
    </source>
</evidence>
<sequence length="312" mass="34078">METVPLSQSFKDDRVTTWRSLRHTGLRMEETLQQEKPESEYKNENEDQGGIRRRLRDRDLLRKRKAEAEAKETNQLESQRKRPRAEQKGGSRKRGRPRKSEVTPEIPFLQEETAPAQEAPAVVVVPEPVDLIPAQASGSLTPLLAVGSDMFESPPAPVIAAPAPMLFGSLQSPLFAPTLISRAPAPVNPIPALVSPSVLAPAKVLDTASVPAQDSSPAPDAVPVPAVSRDPVPAVAQVETLYTESQDRVALDQVLIEDLGSDEEDDIPPTQDKRADEDLSETPLINVPEQNKLLRIPLYSSPPPPQDYLSGN</sequence>
<feature type="compositionally biased region" description="Basic and acidic residues" evidence="1">
    <location>
        <begin position="56"/>
        <end position="89"/>
    </location>
</feature>
<evidence type="ECO:0000313" key="2">
    <source>
        <dbReference type="EMBL" id="CAK6958578.1"/>
    </source>
</evidence>
<protein>
    <submittedName>
        <fullName evidence="2">Uncharacterized protein LOC128378436 isoform X5</fullName>
    </submittedName>
</protein>
<accession>A0AAV1NHW1</accession>
<dbReference type="EMBL" id="CAWUFR010000034">
    <property type="protein sequence ID" value="CAK6958578.1"/>
    <property type="molecule type" value="Genomic_DNA"/>
</dbReference>
<proteinExistence type="predicted"/>
<dbReference type="Proteomes" id="UP001314229">
    <property type="component" value="Unassembled WGS sequence"/>
</dbReference>
<feature type="region of interest" description="Disordered" evidence="1">
    <location>
        <begin position="19"/>
        <end position="117"/>
    </location>
</feature>
<evidence type="ECO:0000256" key="1">
    <source>
        <dbReference type="SAM" id="MobiDB-lite"/>
    </source>
</evidence>
<name>A0AAV1NHW1_SCOSC</name>
<keyword evidence="3" id="KW-1185">Reference proteome</keyword>
<comment type="caution">
    <text evidence="2">The sequence shown here is derived from an EMBL/GenBank/DDBJ whole genome shotgun (WGS) entry which is preliminary data.</text>
</comment>
<organism evidence="2 3">
    <name type="scientific">Scomber scombrus</name>
    <name type="common">Atlantic mackerel</name>
    <name type="synonym">Scomber vernalis</name>
    <dbReference type="NCBI Taxonomy" id="13677"/>
    <lineage>
        <taxon>Eukaryota</taxon>
        <taxon>Metazoa</taxon>
        <taxon>Chordata</taxon>
        <taxon>Craniata</taxon>
        <taxon>Vertebrata</taxon>
        <taxon>Euteleostomi</taxon>
        <taxon>Actinopterygii</taxon>
        <taxon>Neopterygii</taxon>
        <taxon>Teleostei</taxon>
        <taxon>Neoteleostei</taxon>
        <taxon>Acanthomorphata</taxon>
        <taxon>Pelagiaria</taxon>
        <taxon>Scombriformes</taxon>
        <taxon>Scombridae</taxon>
        <taxon>Scomber</taxon>
    </lineage>
</organism>
<reference evidence="2 3" key="1">
    <citation type="submission" date="2024-01" db="EMBL/GenBank/DDBJ databases">
        <authorList>
            <person name="Alioto T."/>
            <person name="Alioto T."/>
            <person name="Gomez Garrido J."/>
        </authorList>
    </citation>
    <scope>NUCLEOTIDE SEQUENCE [LARGE SCALE GENOMIC DNA]</scope>
</reference>
<feature type="compositionally biased region" description="Basic and acidic residues" evidence="1">
    <location>
        <begin position="26"/>
        <end position="45"/>
    </location>
</feature>